<gene>
    <name evidence="2" type="ORF">Golax_025958</name>
</gene>
<dbReference type="EMBL" id="JABEZV010443180">
    <property type="protein sequence ID" value="MBA0730193.1"/>
    <property type="molecule type" value="Genomic_DNA"/>
</dbReference>
<feature type="non-terminal residue" evidence="2">
    <location>
        <position position="1"/>
    </location>
</feature>
<evidence type="ECO:0000313" key="2">
    <source>
        <dbReference type="EMBL" id="MBA0730193.1"/>
    </source>
</evidence>
<reference evidence="2 3" key="1">
    <citation type="journal article" date="2019" name="Genome Biol. Evol.">
        <title>Insights into the evolution of the New World diploid cottons (Gossypium, subgenus Houzingenia) based on genome sequencing.</title>
        <authorList>
            <person name="Grover C.E."/>
            <person name="Arick M.A. 2nd"/>
            <person name="Thrash A."/>
            <person name="Conover J.L."/>
            <person name="Sanders W.S."/>
            <person name="Peterson D.G."/>
            <person name="Frelichowski J.E."/>
            <person name="Scheffler J.A."/>
            <person name="Scheffler B.E."/>
            <person name="Wendel J.F."/>
        </authorList>
    </citation>
    <scope>NUCLEOTIDE SEQUENCE [LARGE SCALE GENOMIC DNA]</scope>
    <source>
        <strain evidence="2">4</strain>
        <tissue evidence="2">Leaf</tissue>
    </source>
</reference>
<name>A0A7J9B1V9_9ROSI</name>
<organism evidence="2 3">
    <name type="scientific">Gossypium laxum</name>
    <dbReference type="NCBI Taxonomy" id="34288"/>
    <lineage>
        <taxon>Eukaryota</taxon>
        <taxon>Viridiplantae</taxon>
        <taxon>Streptophyta</taxon>
        <taxon>Embryophyta</taxon>
        <taxon>Tracheophyta</taxon>
        <taxon>Spermatophyta</taxon>
        <taxon>Magnoliopsida</taxon>
        <taxon>eudicotyledons</taxon>
        <taxon>Gunneridae</taxon>
        <taxon>Pentapetalae</taxon>
        <taxon>rosids</taxon>
        <taxon>malvids</taxon>
        <taxon>Malvales</taxon>
        <taxon>Malvaceae</taxon>
        <taxon>Malvoideae</taxon>
        <taxon>Gossypium</taxon>
    </lineage>
</organism>
<evidence type="ECO:0000313" key="3">
    <source>
        <dbReference type="Proteomes" id="UP000593574"/>
    </source>
</evidence>
<feature type="compositionally biased region" description="Polar residues" evidence="1">
    <location>
        <begin position="1"/>
        <end position="15"/>
    </location>
</feature>
<evidence type="ECO:0000256" key="1">
    <source>
        <dbReference type="SAM" id="MobiDB-lite"/>
    </source>
</evidence>
<proteinExistence type="predicted"/>
<keyword evidence="3" id="KW-1185">Reference proteome</keyword>
<feature type="region of interest" description="Disordered" evidence="1">
    <location>
        <begin position="1"/>
        <end position="23"/>
    </location>
</feature>
<dbReference type="Proteomes" id="UP000593574">
    <property type="component" value="Unassembled WGS sequence"/>
</dbReference>
<accession>A0A7J9B1V9</accession>
<comment type="caution">
    <text evidence="2">The sequence shown here is derived from an EMBL/GenBank/DDBJ whole genome shotgun (WGS) entry which is preliminary data.</text>
</comment>
<sequence>FSIFDTKTSSNQPGTNFGRYEGANPSSYVTDSRTHFLNFVDRKLSF</sequence>
<protein>
    <submittedName>
        <fullName evidence="2">Uncharacterized protein</fullName>
    </submittedName>
</protein>
<dbReference type="AlphaFoldDB" id="A0A7J9B1V9"/>